<evidence type="ECO:0000313" key="1">
    <source>
        <dbReference type="EMBL" id="MBK4736920.1"/>
    </source>
</evidence>
<name>A0A934SUP7_9BURK</name>
<organism evidence="1 2">
    <name type="scientific">Noviherbaspirillum pedocola</name>
    <dbReference type="NCBI Taxonomy" id="2801341"/>
    <lineage>
        <taxon>Bacteria</taxon>
        <taxon>Pseudomonadati</taxon>
        <taxon>Pseudomonadota</taxon>
        <taxon>Betaproteobacteria</taxon>
        <taxon>Burkholderiales</taxon>
        <taxon>Oxalobacteraceae</taxon>
        <taxon>Noviherbaspirillum</taxon>
    </lineage>
</organism>
<accession>A0A934SUP7</accession>
<evidence type="ECO:0000313" key="2">
    <source>
        <dbReference type="Proteomes" id="UP000622890"/>
    </source>
</evidence>
<keyword evidence="2" id="KW-1185">Reference proteome</keyword>
<comment type="caution">
    <text evidence="1">The sequence shown here is derived from an EMBL/GenBank/DDBJ whole genome shotgun (WGS) entry which is preliminary data.</text>
</comment>
<evidence type="ECO:0008006" key="3">
    <source>
        <dbReference type="Google" id="ProtNLM"/>
    </source>
</evidence>
<sequence>MLAALLCGCGSVPLNYQPAMTNLEALRADDIAKAAVGDFSLAPGKPAEVDQSVTARSVSVVPPAGKSFSWALGDALKKELEAAGKFDEHAATVISGQLTRSELAVPIGTGRGELGAKFQITRRGTTVFEKEYIEKAEWPSVYLGAEAIPTAITQYMSLYKQLLHQLFIDKEFRLAMQPDKSK</sequence>
<dbReference type="AlphaFoldDB" id="A0A934SUP7"/>
<dbReference type="Proteomes" id="UP000622890">
    <property type="component" value="Unassembled WGS sequence"/>
</dbReference>
<protein>
    <recommendedName>
        <fullName evidence="3">Lipoprotein</fullName>
    </recommendedName>
</protein>
<proteinExistence type="predicted"/>
<dbReference type="EMBL" id="JAEPBG010000009">
    <property type="protein sequence ID" value="MBK4736920.1"/>
    <property type="molecule type" value="Genomic_DNA"/>
</dbReference>
<reference evidence="1" key="1">
    <citation type="submission" date="2021-01" db="EMBL/GenBank/DDBJ databases">
        <title>Genome sequence of strain Noviherbaspirillum sp. DKR-6.</title>
        <authorList>
            <person name="Chaudhary D.K."/>
        </authorList>
    </citation>
    <scope>NUCLEOTIDE SEQUENCE</scope>
    <source>
        <strain evidence="1">DKR-6</strain>
    </source>
</reference>
<dbReference type="RefSeq" id="WP_200594818.1">
    <property type="nucleotide sequence ID" value="NZ_JAEPBG010000009.1"/>
</dbReference>
<gene>
    <name evidence="1" type="ORF">JJB74_20050</name>
</gene>